<dbReference type="PROSITE" id="PS50994">
    <property type="entry name" value="INTEGRASE"/>
    <property type="match status" value="1"/>
</dbReference>
<dbReference type="RefSeq" id="XP_044716850.1">
    <property type="nucleotide sequence ID" value="XM_044868269.1"/>
</dbReference>
<proteinExistence type="predicted"/>
<dbReference type="GeneID" id="68358927"/>
<feature type="domain" description="Integrase catalytic" evidence="2">
    <location>
        <begin position="35"/>
        <end position="205"/>
    </location>
</feature>
<dbReference type="InterPro" id="IPR012337">
    <property type="entry name" value="RNaseH-like_sf"/>
</dbReference>
<dbReference type="InterPro" id="IPR036397">
    <property type="entry name" value="RNaseH_sf"/>
</dbReference>
<dbReference type="EMBL" id="JAIZPD010000013">
    <property type="protein sequence ID" value="KAH0959337.1"/>
    <property type="molecule type" value="Genomic_DNA"/>
</dbReference>
<name>A0A9P8MUA9_9HYPO</name>
<keyword evidence="1" id="KW-0694">RNA-binding</keyword>
<dbReference type="PANTHER" id="PTHR37984:SF15">
    <property type="entry name" value="INTEGRASE CATALYTIC DOMAIN-CONTAINING PROTEIN"/>
    <property type="match status" value="1"/>
</dbReference>
<comment type="caution">
    <text evidence="3">The sequence shown here is derived from an EMBL/GenBank/DDBJ whole genome shotgun (WGS) entry which is preliminary data.</text>
</comment>
<gene>
    <name evidence="3" type="ORF">HRG_09798</name>
</gene>
<evidence type="ECO:0000313" key="3">
    <source>
        <dbReference type="EMBL" id="KAH0959337.1"/>
    </source>
</evidence>
<dbReference type="OrthoDB" id="5101518at2759"/>
<sequence length="285" mass="32969">MPAMDKPIDELVDRAYENSEMAQDMLTALRDASTHRRWPKKWRKELRVAMADCSVIGNRIYYREKLFIPPNDQELKTQVIYPSVFISRVYCLHGTPDNVISDRGSQFISEFWRQVSDRLGVRLRHSSAFHPETDGQTERINAGIEQYLRAFMNFHQDDWVDWLPLAEFATNNVTSETTGVSPFFANYGFHPKLGTEPTKPLPPNQSAAQRREFLKANNIADRFERIITQLKALATQAARRYEENANLNREDAPQYAEGQEVYKQMVYPAKTLSTRPSQKTSEDES</sequence>
<dbReference type="GO" id="GO:0015074">
    <property type="term" value="P:DNA integration"/>
    <property type="evidence" value="ECO:0007669"/>
    <property type="project" value="InterPro"/>
</dbReference>
<dbReference type="GO" id="GO:0005634">
    <property type="term" value="C:nucleus"/>
    <property type="evidence" value="ECO:0007669"/>
    <property type="project" value="UniProtKB-ARBA"/>
</dbReference>
<dbReference type="InterPro" id="IPR050951">
    <property type="entry name" value="Retrovirus_Pol_polyprotein"/>
</dbReference>
<dbReference type="Gene3D" id="3.30.420.10">
    <property type="entry name" value="Ribonuclease H-like superfamily/Ribonuclease H"/>
    <property type="match status" value="1"/>
</dbReference>
<dbReference type="PANTHER" id="PTHR37984">
    <property type="entry name" value="PROTEIN CBG26694"/>
    <property type="match status" value="1"/>
</dbReference>
<evidence type="ECO:0000256" key="1">
    <source>
        <dbReference type="ARBA" id="ARBA00022884"/>
    </source>
</evidence>
<protein>
    <submittedName>
        <fullName evidence="3">Integrase core domain-containing protein</fullName>
    </submittedName>
</protein>
<reference evidence="3" key="1">
    <citation type="submission" date="2021-09" db="EMBL/GenBank/DDBJ databases">
        <title>A high-quality genome of the endoparasitic fungus Hirsutella rhossiliensis with a comparison of Hirsutella genomes reveals transposable elements contributing to genome size variation.</title>
        <authorList>
            <person name="Lin R."/>
            <person name="Jiao Y."/>
            <person name="Sun X."/>
            <person name="Ling J."/>
            <person name="Xie B."/>
            <person name="Cheng X."/>
        </authorList>
    </citation>
    <scope>NUCLEOTIDE SEQUENCE</scope>
    <source>
        <strain evidence="3">HR02</strain>
    </source>
</reference>
<dbReference type="AlphaFoldDB" id="A0A9P8MUA9"/>
<dbReference type="SUPFAM" id="SSF53098">
    <property type="entry name" value="Ribonuclease H-like"/>
    <property type="match status" value="1"/>
</dbReference>
<accession>A0A9P8MUA9</accession>
<organism evidence="3 4">
    <name type="scientific">Hirsutella rhossiliensis</name>
    <dbReference type="NCBI Taxonomy" id="111463"/>
    <lineage>
        <taxon>Eukaryota</taxon>
        <taxon>Fungi</taxon>
        <taxon>Dikarya</taxon>
        <taxon>Ascomycota</taxon>
        <taxon>Pezizomycotina</taxon>
        <taxon>Sordariomycetes</taxon>
        <taxon>Hypocreomycetidae</taxon>
        <taxon>Hypocreales</taxon>
        <taxon>Ophiocordycipitaceae</taxon>
        <taxon>Hirsutella</taxon>
    </lineage>
</organism>
<evidence type="ECO:0000259" key="2">
    <source>
        <dbReference type="PROSITE" id="PS50994"/>
    </source>
</evidence>
<dbReference type="GO" id="GO:0003723">
    <property type="term" value="F:RNA binding"/>
    <property type="evidence" value="ECO:0007669"/>
    <property type="project" value="UniProtKB-KW"/>
</dbReference>
<keyword evidence="4" id="KW-1185">Reference proteome</keyword>
<evidence type="ECO:0000313" key="4">
    <source>
        <dbReference type="Proteomes" id="UP000824596"/>
    </source>
</evidence>
<dbReference type="Proteomes" id="UP000824596">
    <property type="component" value="Unassembled WGS sequence"/>
</dbReference>
<dbReference type="InterPro" id="IPR001584">
    <property type="entry name" value="Integrase_cat-core"/>
</dbReference>